<keyword evidence="1" id="KW-1133">Transmembrane helix</keyword>
<evidence type="ECO:0000256" key="1">
    <source>
        <dbReference type="SAM" id="Phobius"/>
    </source>
</evidence>
<dbReference type="InterPro" id="IPR008537">
    <property type="entry name" value="DUF819"/>
</dbReference>
<sequence>MIENGFLFLSILIGMTALIVWAEYKIGGKFFKYVPAIVLIYLGAAFMNTFGLFGDSESLSNTSYGVRNALLPAMILLMLLQCDLRKIIKLGPKLLITYFVAAFSIVLGFTLTYLVMQSFFLDDTWRAFSALAGSWTGGSANMVALQDILAVPETIFGYALIMDTINYSFWVMVMFWLVPFERMFNRWTKADTSKLESMSQEIAATVTDEKREPTTFVHMIGLLGFSLFIAALATVIGENLPQIGTGINAMTWTILIVSIVGLLLALTPFASIPGSMDIGRVMLYTIVAIIASGADFSSIGEIPVYIIAGFMVLLFHGLILFGFAKLFKLDLFTLGVASLANIGGMVSAPVLAGAFNRALIPVGVIMALIGGFMGTWFGVLTAEILSRL</sequence>
<feature type="transmembrane region" description="Helical" evidence="1">
    <location>
        <begin position="94"/>
        <end position="116"/>
    </location>
</feature>
<dbReference type="PANTHER" id="PTHR34289">
    <property type="entry name" value="PROTEIN, PUTATIVE (DUF819)-RELATED"/>
    <property type="match status" value="1"/>
</dbReference>
<reference evidence="2" key="1">
    <citation type="submission" date="2015-08" db="EMBL/GenBank/DDBJ databases">
        <title>Complete DNA Sequence of Pseudomonas syringae pv. actinidiae, the Causal Agent of Kiwifruit Canker Disease.</title>
        <authorList>
            <person name="Rikkerink E.H.A."/>
            <person name="Fineran P.C."/>
        </authorList>
    </citation>
    <scope>NUCLEOTIDE SEQUENCE</scope>
    <source>
        <strain evidence="2">DSM 13666</strain>
    </source>
</reference>
<organism evidence="2">
    <name type="scientific">Halalkalibacterium halodurans</name>
    <name type="common">Bacillus halodurans</name>
    <dbReference type="NCBI Taxonomy" id="86665"/>
    <lineage>
        <taxon>Bacteria</taxon>
        <taxon>Bacillati</taxon>
        <taxon>Bacillota</taxon>
        <taxon>Bacilli</taxon>
        <taxon>Bacillales</taxon>
        <taxon>Bacillaceae</taxon>
        <taxon>Halalkalibacterium (ex Joshi et al. 2022)</taxon>
    </lineage>
</organism>
<feature type="transmembrane region" description="Helical" evidence="1">
    <location>
        <begin position="281"/>
        <end position="299"/>
    </location>
</feature>
<dbReference type="GeneID" id="87598527"/>
<keyword evidence="1" id="KW-0472">Membrane</keyword>
<feature type="transmembrane region" description="Helical" evidence="1">
    <location>
        <begin position="249"/>
        <end position="269"/>
    </location>
</feature>
<name>A0A0M0KI10_ALKHA</name>
<dbReference type="AlphaFoldDB" id="A0A0M0KI10"/>
<evidence type="ECO:0000313" key="2">
    <source>
        <dbReference type="EMBL" id="KOO38242.1"/>
    </source>
</evidence>
<feature type="transmembrane region" description="Helical" evidence="1">
    <location>
        <begin position="155"/>
        <end position="178"/>
    </location>
</feature>
<feature type="transmembrane region" description="Helical" evidence="1">
    <location>
        <begin position="305"/>
        <end position="324"/>
    </location>
</feature>
<dbReference type="OMA" id="MFWLVPF"/>
<dbReference type="EMBL" id="LILD01000001">
    <property type="protein sequence ID" value="KOO38242.1"/>
    <property type="molecule type" value="Genomic_DNA"/>
</dbReference>
<evidence type="ECO:0008006" key="3">
    <source>
        <dbReference type="Google" id="ProtNLM"/>
    </source>
</evidence>
<dbReference type="PANTHER" id="PTHR34289:SF8">
    <property type="entry name" value="DUF819 DOMAIN-CONTAINING PROTEIN"/>
    <property type="match status" value="1"/>
</dbReference>
<accession>A0A0M0KI10</accession>
<protein>
    <recommendedName>
        <fullName evidence="3">DUF819 domain-containing protein</fullName>
    </recommendedName>
</protein>
<proteinExistence type="predicted"/>
<dbReference type="Pfam" id="PF05684">
    <property type="entry name" value="DUF819"/>
    <property type="match status" value="1"/>
</dbReference>
<feature type="transmembrane region" description="Helical" evidence="1">
    <location>
        <begin position="358"/>
        <end position="382"/>
    </location>
</feature>
<accession>A0A4Y7WSS7</accession>
<feature type="transmembrane region" description="Helical" evidence="1">
    <location>
        <begin position="331"/>
        <end position="352"/>
    </location>
</feature>
<feature type="transmembrane region" description="Helical" evidence="1">
    <location>
        <begin position="6"/>
        <end position="24"/>
    </location>
</feature>
<feature type="transmembrane region" description="Helical" evidence="1">
    <location>
        <begin position="33"/>
        <end position="53"/>
    </location>
</feature>
<dbReference type="PATRIC" id="fig|136160.3.peg.1219"/>
<keyword evidence="1" id="KW-0812">Transmembrane</keyword>
<feature type="transmembrane region" description="Helical" evidence="1">
    <location>
        <begin position="216"/>
        <end position="237"/>
    </location>
</feature>
<gene>
    <name evidence="2" type="ORF">AMD02_04725</name>
</gene>
<dbReference type="RefSeq" id="WP_010899149.1">
    <property type="nucleotide sequence ID" value="NZ_CP040441.1"/>
</dbReference>
<feature type="transmembrane region" description="Helical" evidence="1">
    <location>
        <begin position="65"/>
        <end position="82"/>
    </location>
</feature>
<comment type="caution">
    <text evidence="2">The sequence shown here is derived from an EMBL/GenBank/DDBJ whole genome shotgun (WGS) entry which is preliminary data.</text>
</comment>